<evidence type="ECO:0000256" key="8">
    <source>
        <dbReference type="SAM" id="MobiDB-lite"/>
    </source>
</evidence>
<proteinExistence type="predicted"/>
<keyword evidence="2" id="KW-0479">Metal-binding</keyword>
<name>A0AAD4KGJ9_9EURO</name>
<feature type="domain" description="Zn(2)-C6 fungal-type" evidence="9">
    <location>
        <begin position="16"/>
        <end position="49"/>
    </location>
</feature>
<dbReference type="InterPro" id="IPR051089">
    <property type="entry name" value="prtT"/>
</dbReference>
<evidence type="ECO:0000256" key="2">
    <source>
        <dbReference type="ARBA" id="ARBA00022723"/>
    </source>
</evidence>
<dbReference type="GeneID" id="70251418"/>
<keyword evidence="3" id="KW-0862">Zinc</keyword>
<dbReference type="CDD" id="cd12148">
    <property type="entry name" value="fungal_TF_MHR"/>
    <property type="match status" value="1"/>
</dbReference>
<dbReference type="Pfam" id="PF00172">
    <property type="entry name" value="Zn_clus"/>
    <property type="match status" value="1"/>
</dbReference>
<sequence length="630" mass="70694">MSMTAKSAPSMRSKKACTECRQQKAKCDAYLTPNEPCTRCRKVGAQCVISEPFKREHKRKRLSELQHETEELRKKLVSGRINTLASPIAVLTTAAEMSRTPESLRVSTPSGSPPQPTTRLERSRIVPANIRPVPVLSAELPMVEGETQARTLNGITVEAEEINDLFQLFFRDFAPFLSILDPTTSPNSYYAQSSLLFWTVLVVSSRSYSKNPTLFAALTQPVTDLILLSMSSNASPVAKIQSLILMLTWPFPKVEVLFPLSGMMLHFAMQNGLHIPVASHEFARNHEKSKHKTSVDTQRRTELWAQCVVVYQRTCLQKGQPPRAMLDLVPESGAKLCQQLPPVLTVQLKCLDIASKCSVAVFSTGVRNPSLEHERSLNVLLRTFENQLKDLEDSFPATTNTLYTTIARLQIQVFHLYKDLSAPHDGCFTMLAKTACSVIDHAKIIFDRPELHPACPMYIMNILVIACSCLVRMLKSVVARDLDVEQSKSCLFTGINLLNCFSIDPQDFAAKCSTVVNQLYHSRKAFRRPDGTEHSTLRIRSRLVMSPTIDLVWWWRDEFDSEGKDEEDSANRGDVDPSPADAFNIGSEFGFLDNEFLTDFEWAMSSDYLLPPEPYANIEWTTTPGILPPS</sequence>
<dbReference type="GO" id="GO:0000976">
    <property type="term" value="F:transcription cis-regulatory region binding"/>
    <property type="evidence" value="ECO:0007669"/>
    <property type="project" value="TreeGrafter"/>
</dbReference>
<dbReference type="PANTHER" id="PTHR31845">
    <property type="entry name" value="FINGER DOMAIN PROTEIN, PUTATIVE-RELATED"/>
    <property type="match status" value="1"/>
</dbReference>
<comment type="subcellular location">
    <subcellularLocation>
        <location evidence="1">Nucleus</location>
    </subcellularLocation>
</comment>
<evidence type="ECO:0000256" key="4">
    <source>
        <dbReference type="ARBA" id="ARBA00023015"/>
    </source>
</evidence>
<dbReference type="PANTHER" id="PTHR31845:SF21">
    <property type="entry name" value="REGULATORY PROTEIN LEU3"/>
    <property type="match status" value="1"/>
</dbReference>
<organism evidence="10 11">
    <name type="scientific">Talaromyces proteolyticus</name>
    <dbReference type="NCBI Taxonomy" id="1131652"/>
    <lineage>
        <taxon>Eukaryota</taxon>
        <taxon>Fungi</taxon>
        <taxon>Dikarya</taxon>
        <taxon>Ascomycota</taxon>
        <taxon>Pezizomycotina</taxon>
        <taxon>Eurotiomycetes</taxon>
        <taxon>Eurotiomycetidae</taxon>
        <taxon>Eurotiales</taxon>
        <taxon>Trichocomaceae</taxon>
        <taxon>Talaromyces</taxon>
        <taxon>Talaromyces sect. Bacilispori</taxon>
    </lineage>
</organism>
<dbReference type="CDD" id="cd00067">
    <property type="entry name" value="GAL4"/>
    <property type="match status" value="1"/>
</dbReference>
<dbReference type="FunFam" id="4.10.240.10:FF:000003">
    <property type="entry name" value="C6 transcription factor (Leu3)"/>
    <property type="match status" value="1"/>
</dbReference>
<dbReference type="GO" id="GO:0005634">
    <property type="term" value="C:nucleus"/>
    <property type="evidence" value="ECO:0007669"/>
    <property type="project" value="UniProtKB-SubCell"/>
</dbReference>
<keyword evidence="7" id="KW-0539">Nucleus</keyword>
<evidence type="ECO:0000256" key="1">
    <source>
        <dbReference type="ARBA" id="ARBA00004123"/>
    </source>
</evidence>
<dbReference type="PROSITE" id="PS50048">
    <property type="entry name" value="ZN2_CY6_FUNGAL_2"/>
    <property type="match status" value="1"/>
</dbReference>
<dbReference type="GO" id="GO:0001216">
    <property type="term" value="F:DNA-binding transcription activator activity"/>
    <property type="evidence" value="ECO:0007669"/>
    <property type="project" value="UniProtKB-ARBA"/>
</dbReference>
<dbReference type="RefSeq" id="XP_046066799.1">
    <property type="nucleotide sequence ID" value="XM_046221131.1"/>
</dbReference>
<dbReference type="SUPFAM" id="SSF57701">
    <property type="entry name" value="Zn2/Cys6 DNA-binding domain"/>
    <property type="match status" value="1"/>
</dbReference>
<dbReference type="PROSITE" id="PS00463">
    <property type="entry name" value="ZN2_CY6_FUNGAL_1"/>
    <property type="match status" value="1"/>
</dbReference>
<evidence type="ECO:0000256" key="5">
    <source>
        <dbReference type="ARBA" id="ARBA00023125"/>
    </source>
</evidence>
<evidence type="ECO:0000256" key="7">
    <source>
        <dbReference type="ARBA" id="ARBA00023242"/>
    </source>
</evidence>
<dbReference type="GO" id="GO:0000981">
    <property type="term" value="F:DNA-binding transcription factor activity, RNA polymerase II-specific"/>
    <property type="evidence" value="ECO:0007669"/>
    <property type="project" value="InterPro"/>
</dbReference>
<comment type="caution">
    <text evidence="10">The sequence shown here is derived from an EMBL/GenBank/DDBJ whole genome shotgun (WGS) entry which is preliminary data.</text>
</comment>
<dbReference type="Proteomes" id="UP001201262">
    <property type="component" value="Unassembled WGS sequence"/>
</dbReference>
<keyword evidence="4" id="KW-0805">Transcription regulation</keyword>
<evidence type="ECO:0000256" key="3">
    <source>
        <dbReference type="ARBA" id="ARBA00022833"/>
    </source>
</evidence>
<keyword evidence="5" id="KW-0238">DNA-binding</keyword>
<accession>A0AAD4KGJ9</accession>
<reference evidence="10" key="1">
    <citation type="submission" date="2021-12" db="EMBL/GenBank/DDBJ databases">
        <title>Convergent genome expansion in fungi linked to evolution of root-endophyte symbiosis.</title>
        <authorList>
            <consortium name="DOE Joint Genome Institute"/>
            <person name="Ke Y.-H."/>
            <person name="Bonito G."/>
            <person name="Liao H.-L."/>
            <person name="Looney B."/>
            <person name="Rojas-Flechas A."/>
            <person name="Nash J."/>
            <person name="Hameed K."/>
            <person name="Schadt C."/>
            <person name="Martin F."/>
            <person name="Crous P.W."/>
            <person name="Miettinen O."/>
            <person name="Magnuson J.K."/>
            <person name="Labbe J."/>
            <person name="Jacobson D."/>
            <person name="Doktycz M.J."/>
            <person name="Veneault-Fourrey C."/>
            <person name="Kuo A."/>
            <person name="Mondo S."/>
            <person name="Calhoun S."/>
            <person name="Riley R."/>
            <person name="Ohm R."/>
            <person name="LaButti K."/>
            <person name="Andreopoulos B."/>
            <person name="Pangilinan J."/>
            <person name="Nolan M."/>
            <person name="Tritt A."/>
            <person name="Clum A."/>
            <person name="Lipzen A."/>
            <person name="Daum C."/>
            <person name="Barry K."/>
            <person name="Grigoriev I.V."/>
            <person name="Vilgalys R."/>
        </authorList>
    </citation>
    <scope>NUCLEOTIDE SEQUENCE</scope>
    <source>
        <strain evidence="10">PMI_201</strain>
    </source>
</reference>
<keyword evidence="11" id="KW-1185">Reference proteome</keyword>
<gene>
    <name evidence="10" type="ORF">BGW36DRAFT_432398</name>
</gene>
<dbReference type="GO" id="GO:0008270">
    <property type="term" value="F:zinc ion binding"/>
    <property type="evidence" value="ECO:0007669"/>
    <property type="project" value="InterPro"/>
</dbReference>
<dbReference type="EMBL" id="JAJTJA010000013">
    <property type="protein sequence ID" value="KAH8690603.1"/>
    <property type="molecule type" value="Genomic_DNA"/>
</dbReference>
<feature type="region of interest" description="Disordered" evidence="8">
    <location>
        <begin position="97"/>
        <end position="120"/>
    </location>
</feature>
<dbReference type="SMART" id="SM00066">
    <property type="entry name" value="GAL4"/>
    <property type="match status" value="1"/>
</dbReference>
<dbReference type="InterPro" id="IPR001138">
    <property type="entry name" value="Zn2Cys6_DnaBD"/>
</dbReference>
<evidence type="ECO:0000259" key="9">
    <source>
        <dbReference type="PROSITE" id="PS50048"/>
    </source>
</evidence>
<keyword evidence="6" id="KW-0804">Transcription</keyword>
<dbReference type="AlphaFoldDB" id="A0AAD4KGJ9"/>
<evidence type="ECO:0000313" key="10">
    <source>
        <dbReference type="EMBL" id="KAH8690603.1"/>
    </source>
</evidence>
<evidence type="ECO:0000313" key="11">
    <source>
        <dbReference type="Proteomes" id="UP001201262"/>
    </source>
</evidence>
<protein>
    <submittedName>
        <fullName evidence="10">C6 transcription factor</fullName>
    </submittedName>
</protein>
<dbReference type="InterPro" id="IPR036864">
    <property type="entry name" value="Zn2-C6_fun-type_DNA-bd_sf"/>
</dbReference>
<evidence type="ECO:0000256" key="6">
    <source>
        <dbReference type="ARBA" id="ARBA00023163"/>
    </source>
</evidence>
<dbReference type="Gene3D" id="4.10.240.10">
    <property type="entry name" value="Zn(2)-C6 fungal-type DNA-binding domain"/>
    <property type="match status" value="1"/>
</dbReference>